<organism evidence="2 3">
    <name type="scientific">Neptunomonas qingdaonensis</name>
    <dbReference type="NCBI Taxonomy" id="1045558"/>
    <lineage>
        <taxon>Bacteria</taxon>
        <taxon>Pseudomonadati</taxon>
        <taxon>Pseudomonadota</taxon>
        <taxon>Gammaproteobacteria</taxon>
        <taxon>Oceanospirillales</taxon>
        <taxon>Oceanospirillaceae</taxon>
        <taxon>Neptunomonas</taxon>
    </lineage>
</organism>
<dbReference type="AlphaFoldDB" id="A0A1I2VCG9"/>
<feature type="transmembrane region" description="Helical" evidence="1">
    <location>
        <begin position="6"/>
        <end position="27"/>
    </location>
</feature>
<keyword evidence="1" id="KW-1133">Transmembrane helix</keyword>
<dbReference type="RefSeq" id="WP_090730161.1">
    <property type="nucleotide sequence ID" value="NZ_FOOU01000016.1"/>
</dbReference>
<dbReference type="Proteomes" id="UP000198623">
    <property type="component" value="Unassembled WGS sequence"/>
</dbReference>
<feature type="transmembrane region" description="Helical" evidence="1">
    <location>
        <begin position="81"/>
        <end position="99"/>
    </location>
</feature>
<gene>
    <name evidence="2" type="ORF">SAMN05216175_11668</name>
</gene>
<dbReference type="OrthoDB" id="9790458at2"/>
<dbReference type="STRING" id="1045558.SAMN05216175_11668"/>
<keyword evidence="1" id="KW-0472">Membrane</keyword>
<feature type="transmembrane region" description="Helical" evidence="1">
    <location>
        <begin position="130"/>
        <end position="155"/>
    </location>
</feature>
<feature type="transmembrane region" description="Helical" evidence="1">
    <location>
        <begin position="39"/>
        <end position="61"/>
    </location>
</feature>
<evidence type="ECO:0000256" key="1">
    <source>
        <dbReference type="SAM" id="Phobius"/>
    </source>
</evidence>
<keyword evidence="1" id="KW-0812">Transmembrane</keyword>
<dbReference type="EMBL" id="FOOU01000016">
    <property type="protein sequence ID" value="SFG87055.1"/>
    <property type="molecule type" value="Genomic_DNA"/>
</dbReference>
<reference evidence="3" key="1">
    <citation type="submission" date="2016-10" db="EMBL/GenBank/DDBJ databases">
        <authorList>
            <person name="Varghese N."/>
            <person name="Submissions S."/>
        </authorList>
    </citation>
    <scope>NUCLEOTIDE SEQUENCE [LARGE SCALE GENOMIC DNA]</scope>
    <source>
        <strain evidence="3">CGMCC 1.10971</strain>
    </source>
</reference>
<protein>
    <submittedName>
        <fullName evidence="2">Uncharacterized protein</fullName>
    </submittedName>
</protein>
<sequence length="166" mass="18762">MLGYIAVLWGITGIGLLLGSAIYRLSAIGWQTFDYNLEWYHWLALVACIIFMGFSEGYRGFQQAWSPRVAARILYLSQNVTPLRLLLAPLFCMGFFSIIRKRMIVTYSLTLGIIAMVLLVHQLAQPWRGIIDLGVVTGLIWGLASLCLFTFQAFFSKSFEHSAEMP</sequence>
<evidence type="ECO:0000313" key="3">
    <source>
        <dbReference type="Proteomes" id="UP000198623"/>
    </source>
</evidence>
<proteinExistence type="predicted"/>
<evidence type="ECO:0000313" key="2">
    <source>
        <dbReference type="EMBL" id="SFG87055.1"/>
    </source>
</evidence>
<accession>A0A1I2VCG9</accession>
<name>A0A1I2VCG9_9GAMM</name>
<feature type="transmembrane region" description="Helical" evidence="1">
    <location>
        <begin position="104"/>
        <end position="124"/>
    </location>
</feature>
<keyword evidence="3" id="KW-1185">Reference proteome</keyword>